<sequence>MMLERFGPPLREVASYDPSLQVEPRLNQTHLKSFHTENDIKMEIFSLCCQLELLCKKNYCKSKEMNDTCKMEFSNKFNPHACVELKKINERFTLISNKNTSFKDYMLKNGMKEIFPKMWWYINQHTDEPLPQSTKPSLNDYFNRLASLNELNVMSQQLYFDVHNLVDHKYMAHQTALLYHAITDLGGYVKRYKKSIEDCFGVVKKALTVEDDQIPHLPSNEKQRLENMTTLLMDLCTGYDTDLVDPMTLIVSFFLR</sequence>
<name>A0A7M5V040_9CNID</name>
<evidence type="ECO:0000313" key="1">
    <source>
        <dbReference type="EnsemblMetazoa" id="CLYHEMP007082.1"/>
    </source>
</evidence>
<organism evidence="1 2">
    <name type="scientific">Clytia hemisphaerica</name>
    <dbReference type="NCBI Taxonomy" id="252671"/>
    <lineage>
        <taxon>Eukaryota</taxon>
        <taxon>Metazoa</taxon>
        <taxon>Cnidaria</taxon>
        <taxon>Hydrozoa</taxon>
        <taxon>Hydroidolina</taxon>
        <taxon>Leptothecata</taxon>
        <taxon>Obeliida</taxon>
        <taxon>Clytiidae</taxon>
        <taxon>Clytia</taxon>
    </lineage>
</organism>
<dbReference type="RefSeq" id="XP_066924185.1">
    <property type="nucleotide sequence ID" value="XM_067068084.1"/>
</dbReference>
<accession>A0A7M5V040</accession>
<keyword evidence="2" id="KW-1185">Reference proteome</keyword>
<dbReference type="GeneID" id="136811469"/>
<protein>
    <submittedName>
        <fullName evidence="1">Uncharacterized protein</fullName>
    </submittedName>
</protein>
<dbReference type="EnsemblMetazoa" id="CLYHEMT007082.1">
    <property type="protein sequence ID" value="CLYHEMP007082.1"/>
    <property type="gene ID" value="CLYHEMG007082"/>
</dbReference>
<evidence type="ECO:0000313" key="2">
    <source>
        <dbReference type="Proteomes" id="UP000594262"/>
    </source>
</evidence>
<dbReference type="AlphaFoldDB" id="A0A7M5V040"/>
<dbReference type="Proteomes" id="UP000594262">
    <property type="component" value="Unplaced"/>
</dbReference>
<proteinExistence type="predicted"/>
<dbReference type="OrthoDB" id="533331at2759"/>
<reference evidence="1" key="1">
    <citation type="submission" date="2021-01" db="UniProtKB">
        <authorList>
            <consortium name="EnsemblMetazoa"/>
        </authorList>
    </citation>
    <scope>IDENTIFICATION</scope>
</reference>